<feature type="non-terminal residue" evidence="5">
    <location>
        <position position="1"/>
    </location>
</feature>
<reference evidence="5" key="1">
    <citation type="submission" date="2023-10" db="EMBL/GenBank/DDBJ databases">
        <authorList>
            <person name="Chen Y."/>
            <person name="Shah S."/>
            <person name="Dougan E. K."/>
            <person name="Thang M."/>
            <person name="Chan C."/>
        </authorList>
    </citation>
    <scope>NUCLEOTIDE SEQUENCE [LARGE SCALE GENOMIC DNA]</scope>
</reference>
<evidence type="ECO:0000259" key="4">
    <source>
        <dbReference type="PROSITE" id="PS50802"/>
    </source>
</evidence>
<dbReference type="InterPro" id="IPR038765">
    <property type="entry name" value="Papain-like_cys_pep_sf"/>
</dbReference>
<keyword evidence="2 3" id="KW-0378">Hydrolase</keyword>
<name>A0ABN9XPU5_9DINO</name>
<evidence type="ECO:0000256" key="1">
    <source>
        <dbReference type="ARBA" id="ARBA00000707"/>
    </source>
</evidence>
<dbReference type="PROSITE" id="PS50802">
    <property type="entry name" value="OTU"/>
    <property type="match status" value="1"/>
</dbReference>
<dbReference type="SUPFAM" id="SSF54001">
    <property type="entry name" value="Cysteine proteinases"/>
    <property type="match status" value="1"/>
</dbReference>
<dbReference type="InterPro" id="IPR003323">
    <property type="entry name" value="OTU_dom"/>
</dbReference>
<evidence type="ECO:0000256" key="2">
    <source>
        <dbReference type="ARBA" id="ARBA00022801"/>
    </source>
</evidence>
<keyword evidence="3" id="KW-0833">Ubl conjugation pathway</keyword>
<proteinExistence type="predicted"/>
<comment type="caution">
    <text evidence="5">The sequence shown here is derived from an EMBL/GenBank/DDBJ whole genome shotgun (WGS) entry which is preliminary data.</text>
</comment>
<dbReference type="EC" id="3.4.19.12" evidence="3"/>
<feature type="domain" description="OTU" evidence="4">
    <location>
        <begin position="102"/>
        <end position="234"/>
    </location>
</feature>
<comment type="catalytic activity">
    <reaction evidence="1 3">
        <text>Thiol-dependent hydrolysis of ester, thioester, amide, peptide and isopeptide bonds formed by the C-terminal Gly of ubiquitin (a 76-residue protein attached to proteins as an intracellular targeting signal).</text>
        <dbReference type="EC" id="3.4.19.12"/>
    </reaction>
</comment>
<evidence type="ECO:0000256" key="3">
    <source>
        <dbReference type="RuleBase" id="RU367104"/>
    </source>
</evidence>
<keyword evidence="3" id="KW-0645">Protease</keyword>
<dbReference type="CDD" id="cd22744">
    <property type="entry name" value="OTU"/>
    <property type="match status" value="1"/>
</dbReference>
<protein>
    <recommendedName>
        <fullName evidence="3">Ubiquitin thioesterase OTU</fullName>
        <ecNumber evidence="3">3.4.19.12</ecNumber>
    </recommendedName>
</protein>
<dbReference type="EMBL" id="CAUYUJ010020811">
    <property type="protein sequence ID" value="CAK0900631.1"/>
    <property type="molecule type" value="Genomic_DNA"/>
</dbReference>
<comment type="subcellular location">
    <subcellularLocation>
        <location evidence="3">Cytoplasm</location>
    </subcellularLocation>
</comment>
<keyword evidence="3" id="KW-0963">Cytoplasm</keyword>
<evidence type="ECO:0000313" key="6">
    <source>
        <dbReference type="Proteomes" id="UP001189429"/>
    </source>
</evidence>
<dbReference type="PANTHER" id="PTHR13312">
    <property type="entry name" value="HIV-INDUCED PROTEIN-7-LIKE PROTEASE"/>
    <property type="match status" value="1"/>
</dbReference>
<gene>
    <name evidence="5" type="ORF">PCOR1329_LOCUS77858</name>
</gene>
<dbReference type="Gene3D" id="3.90.70.80">
    <property type="match status" value="1"/>
</dbReference>
<dbReference type="Proteomes" id="UP001189429">
    <property type="component" value="Unassembled WGS sequence"/>
</dbReference>
<keyword evidence="6" id="KW-1185">Reference proteome</keyword>
<organism evidence="5 6">
    <name type="scientific">Prorocentrum cordatum</name>
    <dbReference type="NCBI Taxonomy" id="2364126"/>
    <lineage>
        <taxon>Eukaryota</taxon>
        <taxon>Sar</taxon>
        <taxon>Alveolata</taxon>
        <taxon>Dinophyceae</taxon>
        <taxon>Prorocentrales</taxon>
        <taxon>Prorocentraceae</taxon>
        <taxon>Prorocentrum</taxon>
    </lineage>
</organism>
<sequence>ATPSSTPSCRQPIDKPACTPFSSMRRGVSSMRAAAPSQKDVDEAAELCCDKCDGPHETALCPHFKKARDKHQDAWVNKGSSCRGGASSSGHVEVPIVRASEAKVYAQPGDGSCLFHSLSFGLPDRPSAATLRRDICSFMVRNPTVTIADTAIQDWIRYDSDETVEAYADRMRGGVWGGGIEMAVLHRMYNVNVHVYERCREGFKRISAFDSKAARHTVGVLYQGRNHYDAIVISPRAR</sequence>
<dbReference type="Pfam" id="PF02338">
    <property type="entry name" value="OTU"/>
    <property type="match status" value="1"/>
</dbReference>
<dbReference type="PANTHER" id="PTHR13312:SF0">
    <property type="entry name" value="UBIQUITIN THIOESTERASE OTU1"/>
    <property type="match status" value="1"/>
</dbReference>
<comment type="function">
    <text evidence="3">Hydrolase that can remove conjugated ubiquitin from proteins and may therefore play an important regulatory role at the level of protein turnover by preventing degradation.</text>
</comment>
<evidence type="ECO:0000313" key="5">
    <source>
        <dbReference type="EMBL" id="CAK0900631.1"/>
    </source>
</evidence>
<keyword evidence="3" id="KW-0788">Thiol protease</keyword>
<accession>A0ABN9XPU5</accession>